<proteinExistence type="predicted"/>
<evidence type="ECO:0000256" key="1">
    <source>
        <dbReference type="SAM" id="MobiDB-lite"/>
    </source>
</evidence>
<feature type="signal peptide" evidence="2">
    <location>
        <begin position="1"/>
        <end position="18"/>
    </location>
</feature>
<reference evidence="3 4" key="1">
    <citation type="submission" date="2019-04" db="EMBL/GenBank/DDBJ databases">
        <authorList>
            <person name="Van Vliet M D."/>
        </authorList>
    </citation>
    <scope>NUCLEOTIDE SEQUENCE [LARGE SCALE GENOMIC DNA]</scope>
    <source>
        <strain evidence="3 4">F1</strain>
    </source>
</reference>
<dbReference type="RefSeq" id="WP_136079283.1">
    <property type="nucleotide sequence ID" value="NZ_CAAHFG010000001.1"/>
</dbReference>
<evidence type="ECO:0000313" key="3">
    <source>
        <dbReference type="EMBL" id="VGO13738.1"/>
    </source>
</evidence>
<organism evidence="3 4">
    <name type="scientific">Pontiella desulfatans</name>
    <dbReference type="NCBI Taxonomy" id="2750659"/>
    <lineage>
        <taxon>Bacteria</taxon>
        <taxon>Pseudomonadati</taxon>
        <taxon>Kiritimatiellota</taxon>
        <taxon>Kiritimatiellia</taxon>
        <taxon>Kiritimatiellales</taxon>
        <taxon>Pontiellaceae</taxon>
        <taxon>Pontiella</taxon>
    </lineage>
</organism>
<feature type="compositionally biased region" description="Acidic residues" evidence="1">
    <location>
        <begin position="146"/>
        <end position="159"/>
    </location>
</feature>
<dbReference type="AlphaFoldDB" id="A0A6C2U187"/>
<evidence type="ECO:0000313" key="4">
    <source>
        <dbReference type="Proteomes" id="UP000366872"/>
    </source>
</evidence>
<dbReference type="PROSITE" id="PS51257">
    <property type="entry name" value="PROKAR_LIPOPROTEIN"/>
    <property type="match status" value="1"/>
</dbReference>
<feature type="compositionally biased region" description="Basic and acidic residues" evidence="1">
    <location>
        <begin position="120"/>
        <end position="130"/>
    </location>
</feature>
<keyword evidence="4" id="KW-1185">Reference proteome</keyword>
<feature type="region of interest" description="Disordered" evidence="1">
    <location>
        <begin position="115"/>
        <end position="159"/>
    </location>
</feature>
<keyword evidence="2" id="KW-0732">Signal</keyword>
<dbReference type="Proteomes" id="UP000366872">
    <property type="component" value="Unassembled WGS sequence"/>
</dbReference>
<sequence>MKVLAKFFVFVTIATVIAGCASDTAYIPRIPPEAQAKLLDYFEKPDNKVFIIAIDPGGDFAYAYDYGKSTLKEAARVAVKKCDESRNDNGIIARPYIYAMNNEVVYEKMIRSAQKSGNVEQEREAQKQELEQVDEAENPEAVKELEAEDASAAEPVEEM</sequence>
<evidence type="ECO:0008006" key="5">
    <source>
        <dbReference type="Google" id="ProtNLM"/>
    </source>
</evidence>
<feature type="chain" id="PRO_5025341406" description="Lipoprotein" evidence="2">
    <location>
        <begin position="19"/>
        <end position="159"/>
    </location>
</feature>
<accession>A0A6C2U187</accession>
<dbReference type="EMBL" id="CAAHFG010000001">
    <property type="protein sequence ID" value="VGO13738.1"/>
    <property type="molecule type" value="Genomic_DNA"/>
</dbReference>
<gene>
    <name evidence="3" type="ORF">PDESU_02295</name>
</gene>
<name>A0A6C2U187_PONDE</name>
<protein>
    <recommendedName>
        <fullName evidence="5">Lipoprotein</fullName>
    </recommendedName>
</protein>
<evidence type="ECO:0000256" key="2">
    <source>
        <dbReference type="SAM" id="SignalP"/>
    </source>
</evidence>